<evidence type="ECO:0000313" key="8">
    <source>
        <dbReference type="Proteomes" id="UP000276349"/>
    </source>
</evidence>
<reference evidence="7 8" key="1">
    <citation type="submission" date="2018-12" db="EMBL/GenBank/DDBJ databases">
        <authorList>
            <person name="Yu L."/>
        </authorList>
    </citation>
    <scope>NUCLEOTIDE SEQUENCE [LARGE SCALE GENOMIC DNA]</scope>
    <source>
        <strain evidence="7 8">S5H2222</strain>
    </source>
</reference>
<protein>
    <submittedName>
        <fullName evidence="7">MerR family transcriptional regulator</fullName>
    </submittedName>
</protein>
<dbReference type="OrthoDB" id="9773308at2"/>
<dbReference type="SMART" id="SM00871">
    <property type="entry name" value="AraC_E_bind"/>
    <property type="match status" value="1"/>
</dbReference>
<evidence type="ECO:0000256" key="2">
    <source>
        <dbReference type="ARBA" id="ARBA00023015"/>
    </source>
</evidence>
<evidence type="ECO:0000256" key="4">
    <source>
        <dbReference type="ARBA" id="ARBA00023163"/>
    </source>
</evidence>
<dbReference type="InterPro" id="IPR011256">
    <property type="entry name" value="Reg_factor_effector_dom_sf"/>
</dbReference>
<evidence type="ECO:0000256" key="5">
    <source>
        <dbReference type="SAM" id="Coils"/>
    </source>
</evidence>
<keyword evidence="4" id="KW-0804">Transcription</keyword>
<dbReference type="PANTHER" id="PTHR30204:SF69">
    <property type="entry name" value="MERR-FAMILY TRANSCRIPTIONAL REGULATOR"/>
    <property type="match status" value="1"/>
</dbReference>
<evidence type="ECO:0000256" key="1">
    <source>
        <dbReference type="ARBA" id="ARBA00022491"/>
    </source>
</evidence>
<name>A0A431UUI0_9BACI</name>
<keyword evidence="8" id="KW-1185">Reference proteome</keyword>
<dbReference type="Pfam" id="PF13411">
    <property type="entry name" value="MerR_1"/>
    <property type="match status" value="1"/>
</dbReference>
<keyword evidence="3" id="KW-0238">DNA-binding</keyword>
<dbReference type="CDD" id="cd01107">
    <property type="entry name" value="HTH_BmrR"/>
    <property type="match status" value="1"/>
</dbReference>
<comment type="caution">
    <text evidence="7">The sequence shown here is derived from an EMBL/GenBank/DDBJ whole genome shotgun (WGS) entry which is preliminary data.</text>
</comment>
<dbReference type="Gene3D" id="3.20.80.10">
    <property type="entry name" value="Regulatory factor, effector binding domain"/>
    <property type="match status" value="1"/>
</dbReference>
<evidence type="ECO:0000259" key="6">
    <source>
        <dbReference type="PROSITE" id="PS50937"/>
    </source>
</evidence>
<dbReference type="RefSeq" id="WP_126293606.1">
    <property type="nucleotide sequence ID" value="NZ_CP155468.1"/>
</dbReference>
<dbReference type="PANTHER" id="PTHR30204">
    <property type="entry name" value="REDOX-CYCLING DRUG-SENSING TRANSCRIPTIONAL ACTIVATOR SOXR"/>
    <property type="match status" value="1"/>
</dbReference>
<dbReference type="Pfam" id="PF06445">
    <property type="entry name" value="GyrI-like"/>
    <property type="match status" value="1"/>
</dbReference>
<gene>
    <name evidence="7" type="ORF">EKG35_06345</name>
</gene>
<evidence type="ECO:0000256" key="3">
    <source>
        <dbReference type="ARBA" id="ARBA00023125"/>
    </source>
</evidence>
<dbReference type="InterPro" id="IPR029442">
    <property type="entry name" value="GyrI-like"/>
</dbReference>
<dbReference type="GO" id="GO:0003677">
    <property type="term" value="F:DNA binding"/>
    <property type="evidence" value="ECO:0007669"/>
    <property type="project" value="UniProtKB-KW"/>
</dbReference>
<dbReference type="InterPro" id="IPR010499">
    <property type="entry name" value="AraC_E-bd"/>
</dbReference>
<feature type="domain" description="HTH merR-type" evidence="6">
    <location>
        <begin position="4"/>
        <end position="74"/>
    </location>
</feature>
<evidence type="ECO:0000313" key="7">
    <source>
        <dbReference type="EMBL" id="RTQ94137.1"/>
    </source>
</evidence>
<dbReference type="AlphaFoldDB" id="A0A431UUI0"/>
<keyword evidence="2" id="KW-0805">Transcription regulation</keyword>
<organism evidence="7 8">
    <name type="scientific">Lysinibacillus telephonicus</name>
    <dbReference type="NCBI Taxonomy" id="1714840"/>
    <lineage>
        <taxon>Bacteria</taxon>
        <taxon>Bacillati</taxon>
        <taxon>Bacillota</taxon>
        <taxon>Bacilli</taxon>
        <taxon>Bacillales</taxon>
        <taxon>Bacillaceae</taxon>
        <taxon>Lysinibacillus</taxon>
    </lineage>
</organism>
<feature type="coiled-coil region" evidence="5">
    <location>
        <begin position="77"/>
        <end position="104"/>
    </location>
</feature>
<dbReference type="EMBL" id="RXNR01000013">
    <property type="protein sequence ID" value="RTQ94137.1"/>
    <property type="molecule type" value="Genomic_DNA"/>
</dbReference>
<accession>A0A431UUI0</accession>
<keyword evidence="5" id="KW-0175">Coiled coil</keyword>
<sequence>MKEYFTIGEVSKLFKVKIATLRYYDEIGLLRPEFIDKKTNYRYYSTQQFERLNSIKYLRALDLPISEIIDFFNYREVDTLIEMLKKQETEVAKKKRELEIIETKISRRLLQIQDAISTPLDKISEVKLPKMRVAYLRQEYVIGDDIEIPITELRNSFGINGEIFLGKIGLSISSSNLIANKFDKYSSVFMVLEEGDQIESSSIVIPEREYLRIRFKGTHMDAAKYYKKLLSYMKEHQYELIDDSMEITLIDYGITNDVEKYVTELLLPFATLNLSIYSK</sequence>
<keyword evidence="1" id="KW-0678">Repressor</keyword>
<dbReference type="SUPFAM" id="SSF55136">
    <property type="entry name" value="Probable bacterial effector-binding domain"/>
    <property type="match status" value="1"/>
</dbReference>
<dbReference type="InterPro" id="IPR000551">
    <property type="entry name" value="MerR-type_HTH_dom"/>
</dbReference>
<proteinExistence type="predicted"/>
<dbReference type="Proteomes" id="UP000276349">
    <property type="component" value="Unassembled WGS sequence"/>
</dbReference>
<dbReference type="GO" id="GO:0003700">
    <property type="term" value="F:DNA-binding transcription factor activity"/>
    <property type="evidence" value="ECO:0007669"/>
    <property type="project" value="InterPro"/>
</dbReference>
<dbReference type="PROSITE" id="PS50937">
    <property type="entry name" value="HTH_MERR_2"/>
    <property type="match status" value="1"/>
</dbReference>
<dbReference type="InterPro" id="IPR047057">
    <property type="entry name" value="MerR_fam"/>
</dbReference>
<dbReference type="Gene3D" id="1.10.1660.10">
    <property type="match status" value="1"/>
</dbReference>
<dbReference type="SUPFAM" id="SSF46955">
    <property type="entry name" value="Putative DNA-binding domain"/>
    <property type="match status" value="1"/>
</dbReference>
<dbReference type="InterPro" id="IPR009061">
    <property type="entry name" value="DNA-bd_dom_put_sf"/>
</dbReference>
<dbReference type="SMART" id="SM00422">
    <property type="entry name" value="HTH_MERR"/>
    <property type="match status" value="1"/>
</dbReference>